<feature type="non-terminal residue" evidence="2">
    <location>
        <position position="1"/>
    </location>
</feature>
<evidence type="ECO:0000313" key="3">
    <source>
        <dbReference type="Proteomes" id="UP001482620"/>
    </source>
</evidence>
<feature type="compositionally biased region" description="Basic residues" evidence="1">
    <location>
        <begin position="1"/>
        <end position="11"/>
    </location>
</feature>
<evidence type="ECO:0000256" key="1">
    <source>
        <dbReference type="SAM" id="MobiDB-lite"/>
    </source>
</evidence>
<dbReference type="Proteomes" id="UP001482620">
    <property type="component" value="Unassembled WGS sequence"/>
</dbReference>
<organism evidence="2 3">
    <name type="scientific">Ilyodon furcidens</name>
    <name type="common">goldbreast splitfin</name>
    <dbReference type="NCBI Taxonomy" id="33524"/>
    <lineage>
        <taxon>Eukaryota</taxon>
        <taxon>Metazoa</taxon>
        <taxon>Chordata</taxon>
        <taxon>Craniata</taxon>
        <taxon>Vertebrata</taxon>
        <taxon>Euteleostomi</taxon>
        <taxon>Actinopterygii</taxon>
        <taxon>Neopterygii</taxon>
        <taxon>Teleostei</taxon>
        <taxon>Neoteleostei</taxon>
        <taxon>Acanthomorphata</taxon>
        <taxon>Ovalentaria</taxon>
        <taxon>Atherinomorphae</taxon>
        <taxon>Cyprinodontiformes</taxon>
        <taxon>Goodeidae</taxon>
        <taxon>Ilyodon</taxon>
    </lineage>
</organism>
<accession>A0ABV0T7P7</accession>
<evidence type="ECO:0000313" key="2">
    <source>
        <dbReference type="EMBL" id="MEQ2228297.1"/>
    </source>
</evidence>
<name>A0ABV0T7P7_9TELE</name>
<feature type="region of interest" description="Disordered" evidence="1">
    <location>
        <begin position="1"/>
        <end position="56"/>
    </location>
</feature>
<comment type="caution">
    <text evidence="2">The sequence shown here is derived from an EMBL/GenBank/DDBJ whole genome shotgun (WGS) entry which is preliminary data.</text>
</comment>
<keyword evidence="3" id="KW-1185">Reference proteome</keyword>
<reference evidence="2 3" key="1">
    <citation type="submission" date="2021-06" db="EMBL/GenBank/DDBJ databases">
        <authorList>
            <person name="Palmer J.M."/>
        </authorList>
    </citation>
    <scope>NUCLEOTIDE SEQUENCE [LARGE SCALE GENOMIC DNA]</scope>
    <source>
        <strain evidence="3">if_2019</strain>
        <tissue evidence="2">Muscle</tissue>
    </source>
</reference>
<gene>
    <name evidence="2" type="ORF">ILYODFUR_007538</name>
</gene>
<dbReference type="EMBL" id="JAHRIQ010023657">
    <property type="protein sequence ID" value="MEQ2228297.1"/>
    <property type="molecule type" value="Genomic_DNA"/>
</dbReference>
<protein>
    <submittedName>
        <fullName evidence="2">Uncharacterized protein</fullName>
    </submittedName>
</protein>
<sequence length="56" mass="6207">GFSPQRTRRLHRLEQKEGNRGGRLVPAGEPVAAMCPDDDGGEKTLSSQRSSDDHFR</sequence>
<proteinExistence type="predicted"/>